<evidence type="ECO:0000256" key="2">
    <source>
        <dbReference type="SAM" id="Phobius"/>
    </source>
</evidence>
<proteinExistence type="predicted"/>
<dbReference type="PANTHER" id="PTHR40057:SF1">
    <property type="entry name" value="SLR1162 PROTEIN"/>
    <property type="match status" value="1"/>
</dbReference>
<dbReference type="InterPro" id="IPR038762">
    <property type="entry name" value="ABM_predict"/>
</dbReference>
<keyword evidence="5" id="KW-1185">Reference proteome</keyword>
<organism evidence="4 5">
    <name type="scientific">Nocardioides perillae</name>
    <dbReference type="NCBI Taxonomy" id="1119534"/>
    <lineage>
        <taxon>Bacteria</taxon>
        <taxon>Bacillati</taxon>
        <taxon>Actinomycetota</taxon>
        <taxon>Actinomycetes</taxon>
        <taxon>Propionibacteriales</taxon>
        <taxon>Nocardioidaceae</taxon>
        <taxon>Nocardioides</taxon>
    </lineage>
</organism>
<name>A0A7Y9RQR2_9ACTN</name>
<feature type="transmembrane region" description="Helical" evidence="2">
    <location>
        <begin position="151"/>
        <end position="174"/>
    </location>
</feature>
<evidence type="ECO:0000313" key="4">
    <source>
        <dbReference type="EMBL" id="NYG54565.1"/>
    </source>
</evidence>
<feature type="region of interest" description="Disordered" evidence="1">
    <location>
        <begin position="1"/>
        <end position="32"/>
    </location>
</feature>
<keyword evidence="2" id="KW-0812">Transmembrane</keyword>
<dbReference type="Pfam" id="PF03992">
    <property type="entry name" value="ABM"/>
    <property type="match status" value="1"/>
</dbReference>
<dbReference type="AlphaFoldDB" id="A0A7Y9RQR2"/>
<reference evidence="4 5" key="1">
    <citation type="submission" date="2020-07" db="EMBL/GenBank/DDBJ databases">
        <title>Sequencing the genomes of 1000 actinobacteria strains.</title>
        <authorList>
            <person name="Klenk H.-P."/>
        </authorList>
    </citation>
    <scope>NUCLEOTIDE SEQUENCE [LARGE SCALE GENOMIC DNA]</scope>
    <source>
        <strain evidence="4 5">DSM 24552</strain>
    </source>
</reference>
<accession>A0A7Y9RQR2</accession>
<dbReference type="InterPro" id="IPR011008">
    <property type="entry name" value="Dimeric_a/b-barrel"/>
</dbReference>
<gene>
    <name evidence="4" type="ORF">BJ989_000869</name>
</gene>
<keyword evidence="2" id="KW-1133">Transmembrane helix</keyword>
<dbReference type="PANTHER" id="PTHR40057">
    <property type="entry name" value="SLR1162 PROTEIN"/>
    <property type="match status" value="1"/>
</dbReference>
<dbReference type="Proteomes" id="UP000544110">
    <property type="component" value="Unassembled WGS sequence"/>
</dbReference>
<dbReference type="SUPFAM" id="SSF54909">
    <property type="entry name" value="Dimeric alpha+beta barrel"/>
    <property type="match status" value="1"/>
</dbReference>
<dbReference type="RefSeq" id="WP_179517162.1">
    <property type="nucleotide sequence ID" value="NZ_JACCAC010000001.1"/>
</dbReference>
<feature type="domain" description="ABM" evidence="3">
    <location>
        <begin position="31"/>
        <end position="100"/>
    </location>
</feature>
<dbReference type="Gene3D" id="3.30.70.100">
    <property type="match status" value="1"/>
</dbReference>
<dbReference type="EMBL" id="JACCAC010000001">
    <property type="protein sequence ID" value="NYG54565.1"/>
    <property type="molecule type" value="Genomic_DNA"/>
</dbReference>
<sequence>MSEVPTAGTTVGTTAGTTADATSGPGATTGPVTVSITRHVEPGHHDEMLAWIRAGGALAVRFPGFLGTGWVRPGRDSDEWHMLYRFADADSLAAWEASSQRQWWLGAAQGIVGESRIERRTGIEGWFDEPSTYDVADLRPMPATPPRWKQACVIFLVFFPLSLLVNAAAGQWLAAVWLPLRVLLSVLVMTPVMTYAALPWITRRMEWWLQGRPAPWRRGATGARAT</sequence>
<feature type="transmembrane region" description="Helical" evidence="2">
    <location>
        <begin position="180"/>
        <end position="202"/>
    </location>
</feature>
<evidence type="ECO:0000313" key="5">
    <source>
        <dbReference type="Proteomes" id="UP000544110"/>
    </source>
</evidence>
<evidence type="ECO:0000256" key="1">
    <source>
        <dbReference type="SAM" id="MobiDB-lite"/>
    </source>
</evidence>
<protein>
    <recommendedName>
        <fullName evidence="3">ABM domain-containing protein</fullName>
    </recommendedName>
</protein>
<keyword evidence="2" id="KW-0472">Membrane</keyword>
<comment type="caution">
    <text evidence="4">The sequence shown here is derived from an EMBL/GenBank/DDBJ whole genome shotgun (WGS) entry which is preliminary data.</text>
</comment>
<evidence type="ECO:0000259" key="3">
    <source>
        <dbReference type="Pfam" id="PF03992"/>
    </source>
</evidence>
<dbReference type="InterPro" id="IPR007138">
    <property type="entry name" value="ABM_dom"/>
</dbReference>